<gene>
    <name evidence="3" type="ORF">LLY24_13100</name>
</gene>
<feature type="region of interest" description="Disordered" evidence="1">
    <location>
        <begin position="30"/>
        <end position="50"/>
    </location>
</feature>
<dbReference type="InterPro" id="IPR021136">
    <property type="entry name" value="Flagellar_hook_control-like_C"/>
</dbReference>
<feature type="domain" description="Flagellar hook-length control protein-like C-terminal" evidence="2">
    <location>
        <begin position="338"/>
        <end position="411"/>
    </location>
</feature>
<reference evidence="3" key="1">
    <citation type="submission" date="2021-11" db="EMBL/GenBank/DDBJ databases">
        <title>Halomonas sp., isolated from a coastal aquaculture zone in Dongshan Bay.</title>
        <authorList>
            <person name="Lin W."/>
        </authorList>
    </citation>
    <scope>NUCLEOTIDE SEQUENCE</scope>
    <source>
        <strain evidence="3">Yzlin-01</strain>
    </source>
</reference>
<evidence type="ECO:0000259" key="2">
    <source>
        <dbReference type="Pfam" id="PF02120"/>
    </source>
</evidence>
<dbReference type="RefSeq" id="WP_259036762.1">
    <property type="nucleotide sequence ID" value="NZ_JAJISC010000006.1"/>
</dbReference>
<keyword evidence="3" id="KW-0282">Flagellum</keyword>
<keyword evidence="3" id="KW-0966">Cell projection</keyword>
<keyword evidence="3" id="KW-0969">Cilium</keyword>
<dbReference type="EMBL" id="JAJISC010000006">
    <property type="protein sequence ID" value="MCS2610254.1"/>
    <property type="molecule type" value="Genomic_DNA"/>
</dbReference>
<feature type="region of interest" description="Disordered" evidence="1">
    <location>
        <begin position="211"/>
        <end position="280"/>
    </location>
</feature>
<dbReference type="Pfam" id="PF02120">
    <property type="entry name" value="Flg_hook"/>
    <property type="match status" value="1"/>
</dbReference>
<comment type="caution">
    <text evidence="3">The sequence shown here is derived from an EMBL/GenBank/DDBJ whole genome shotgun (WGS) entry which is preliminary data.</text>
</comment>
<evidence type="ECO:0000256" key="1">
    <source>
        <dbReference type="SAM" id="MobiDB-lite"/>
    </source>
</evidence>
<protein>
    <submittedName>
        <fullName evidence="3">Flagellar hook-length control protein FliK</fullName>
    </submittedName>
</protein>
<proteinExistence type="predicted"/>
<keyword evidence="4" id="KW-1185">Reference proteome</keyword>
<evidence type="ECO:0000313" key="4">
    <source>
        <dbReference type="Proteomes" id="UP001165542"/>
    </source>
</evidence>
<sequence length="418" mass="44343">MSGINPLIDTLMHQVLGRRGEESVQRLAESVRPVAPGDGPRAVQGDARLDGKPDQALLQDLRRLPPALETLARSDARAPGAADGASSTQTHFSPAARGIADLLLRFPAPPAALRPEAPLLAGGERVESALLATRLEASVRDSGLFFESHLKRWFQGDMSRAQLQREPQMQLMPRPAMPMLTAAPAAPALVSVLPPSAPLLLPPGVTLVPVAATPTDQHPPASAGGSVGPLSPASMPTAPKNAGPAAFSPTQGSAISLAAQGEERAEKAAPSLGNLTQVKSPHAKGDIVHESVQSLVRHQLEMLVVPTLRWEGEVWAGLFMALTMHLPMATQDNGAAQRQGRDECWRSEMQLDVPSVGRFTIALLLVRNILSLDFTAAEAETLTHIEVALPALERRLSALSFDQVRVHARQVSAGEGDE</sequence>
<accession>A0ABT2EFJ2</accession>
<dbReference type="Proteomes" id="UP001165542">
    <property type="component" value="Unassembled WGS sequence"/>
</dbReference>
<evidence type="ECO:0000313" key="3">
    <source>
        <dbReference type="EMBL" id="MCS2610254.1"/>
    </source>
</evidence>
<organism evidence="3 4">
    <name type="scientific">Halomonas dongshanensis</name>
    <dbReference type="NCBI Taxonomy" id="2890835"/>
    <lineage>
        <taxon>Bacteria</taxon>
        <taxon>Pseudomonadati</taxon>
        <taxon>Pseudomonadota</taxon>
        <taxon>Gammaproteobacteria</taxon>
        <taxon>Oceanospirillales</taxon>
        <taxon>Halomonadaceae</taxon>
        <taxon>Halomonas</taxon>
    </lineage>
</organism>
<name>A0ABT2EFJ2_9GAMM</name>